<dbReference type="EMBL" id="QXWK01000012">
    <property type="protein sequence ID" value="NBH61426.1"/>
    <property type="molecule type" value="Genomic_DNA"/>
</dbReference>
<accession>A0A845QIN7</accession>
<dbReference type="Gene3D" id="3.40.50.300">
    <property type="entry name" value="P-loop containing nucleotide triphosphate hydrolases"/>
    <property type="match status" value="1"/>
</dbReference>
<keyword evidence="2" id="KW-1185">Reference proteome</keyword>
<gene>
    <name evidence="1" type="ORF">D0435_07165</name>
</gene>
<dbReference type="SUPFAM" id="SSF52540">
    <property type="entry name" value="P-loop containing nucleoside triphosphate hydrolases"/>
    <property type="match status" value="1"/>
</dbReference>
<dbReference type="GO" id="GO:0016301">
    <property type="term" value="F:kinase activity"/>
    <property type="evidence" value="ECO:0007669"/>
    <property type="project" value="UniProtKB-KW"/>
</dbReference>
<dbReference type="AlphaFoldDB" id="A0A845QIN7"/>
<keyword evidence="1" id="KW-0808">Transferase</keyword>
<sequence>MKKQLIITIGRESGSGGHEVAKQLSEAFRIPFYDKEKIQQLVAKETGYELELVKKMDEKPVSRLFSRRFDDFSTSVPEHVARKTFEIVQTMAKEGKSFVLVGRCGEYILRDNPNMVSFFINGKKEAKIKRLIETEGCDAHEAAGLMKQRDAVRKTYHNYYCDTKWGDSRGYNLVINSSVLGLEKSVKVLTNFVEEFMEG</sequence>
<dbReference type="RefSeq" id="WP_160201710.1">
    <property type="nucleotide sequence ID" value="NZ_QXWK01000012.1"/>
</dbReference>
<organism evidence="1 2">
    <name type="scientific">Anaerotruncus colihominis</name>
    <dbReference type="NCBI Taxonomy" id="169435"/>
    <lineage>
        <taxon>Bacteria</taxon>
        <taxon>Bacillati</taxon>
        <taxon>Bacillota</taxon>
        <taxon>Clostridia</taxon>
        <taxon>Eubacteriales</taxon>
        <taxon>Oscillospiraceae</taxon>
        <taxon>Anaerotruncus</taxon>
    </lineage>
</organism>
<dbReference type="Pfam" id="PF13189">
    <property type="entry name" value="Cytidylate_kin2"/>
    <property type="match status" value="1"/>
</dbReference>
<name>A0A845QIN7_9FIRM</name>
<dbReference type="InterPro" id="IPR027417">
    <property type="entry name" value="P-loop_NTPase"/>
</dbReference>
<reference evidence="1 2" key="1">
    <citation type="submission" date="2018-08" db="EMBL/GenBank/DDBJ databases">
        <title>Murine metabolic-syndrome-specific gut microbial biobank.</title>
        <authorList>
            <person name="Liu C."/>
        </authorList>
    </citation>
    <scope>NUCLEOTIDE SEQUENCE [LARGE SCALE GENOMIC DNA]</scope>
    <source>
        <strain evidence="1 2">28</strain>
    </source>
</reference>
<evidence type="ECO:0000313" key="2">
    <source>
        <dbReference type="Proteomes" id="UP000446866"/>
    </source>
</evidence>
<protein>
    <submittedName>
        <fullName evidence="1">Cytidylate kinase-like family protein</fullName>
    </submittedName>
</protein>
<keyword evidence="1" id="KW-0418">Kinase</keyword>
<comment type="caution">
    <text evidence="1">The sequence shown here is derived from an EMBL/GenBank/DDBJ whole genome shotgun (WGS) entry which is preliminary data.</text>
</comment>
<evidence type="ECO:0000313" key="1">
    <source>
        <dbReference type="EMBL" id="NBH61426.1"/>
    </source>
</evidence>
<proteinExistence type="predicted"/>
<dbReference type="Proteomes" id="UP000446866">
    <property type="component" value="Unassembled WGS sequence"/>
</dbReference>